<proteinExistence type="predicted"/>
<organism evidence="2 3">
    <name type="scientific">Rubroshorea leprosula</name>
    <dbReference type="NCBI Taxonomy" id="152421"/>
    <lineage>
        <taxon>Eukaryota</taxon>
        <taxon>Viridiplantae</taxon>
        <taxon>Streptophyta</taxon>
        <taxon>Embryophyta</taxon>
        <taxon>Tracheophyta</taxon>
        <taxon>Spermatophyta</taxon>
        <taxon>Magnoliopsida</taxon>
        <taxon>eudicotyledons</taxon>
        <taxon>Gunneridae</taxon>
        <taxon>Pentapetalae</taxon>
        <taxon>rosids</taxon>
        <taxon>malvids</taxon>
        <taxon>Malvales</taxon>
        <taxon>Dipterocarpaceae</taxon>
        <taxon>Rubroshorea</taxon>
    </lineage>
</organism>
<feature type="transmembrane region" description="Helical" evidence="1">
    <location>
        <begin position="12"/>
        <end position="29"/>
    </location>
</feature>
<dbReference type="AlphaFoldDB" id="A0AAV5HJI1"/>
<feature type="transmembrane region" description="Helical" evidence="1">
    <location>
        <begin position="36"/>
        <end position="56"/>
    </location>
</feature>
<evidence type="ECO:0000313" key="2">
    <source>
        <dbReference type="EMBL" id="GKU86506.1"/>
    </source>
</evidence>
<keyword evidence="1" id="KW-0472">Membrane</keyword>
<reference evidence="2 3" key="1">
    <citation type="journal article" date="2021" name="Commun. Biol.">
        <title>The genome of Shorea leprosula (Dipterocarpaceae) highlights the ecological relevance of drought in aseasonal tropical rainforests.</title>
        <authorList>
            <person name="Ng K.K.S."/>
            <person name="Kobayashi M.J."/>
            <person name="Fawcett J.A."/>
            <person name="Hatakeyama M."/>
            <person name="Paape T."/>
            <person name="Ng C.H."/>
            <person name="Ang C.C."/>
            <person name="Tnah L.H."/>
            <person name="Lee C.T."/>
            <person name="Nishiyama T."/>
            <person name="Sese J."/>
            <person name="O'Brien M.J."/>
            <person name="Copetti D."/>
            <person name="Mohd Noor M.I."/>
            <person name="Ong R.C."/>
            <person name="Putra M."/>
            <person name="Sireger I.Z."/>
            <person name="Indrioko S."/>
            <person name="Kosugi Y."/>
            <person name="Izuno A."/>
            <person name="Isagi Y."/>
            <person name="Lee S.L."/>
            <person name="Shimizu K.K."/>
        </authorList>
    </citation>
    <scope>NUCLEOTIDE SEQUENCE [LARGE SCALE GENOMIC DNA]</scope>
    <source>
        <strain evidence="2">214</strain>
    </source>
</reference>
<keyword evidence="1" id="KW-1133">Transmembrane helix</keyword>
<protein>
    <submittedName>
        <fullName evidence="2">Uncharacterized protein</fullName>
    </submittedName>
</protein>
<dbReference type="Proteomes" id="UP001054252">
    <property type="component" value="Unassembled WGS sequence"/>
</dbReference>
<keyword evidence="3" id="KW-1185">Reference proteome</keyword>
<keyword evidence="1" id="KW-0812">Transmembrane</keyword>
<name>A0AAV5HJI1_9ROSI</name>
<evidence type="ECO:0000313" key="3">
    <source>
        <dbReference type="Proteomes" id="UP001054252"/>
    </source>
</evidence>
<dbReference type="EMBL" id="BPVZ01000001">
    <property type="protein sequence ID" value="GKU86506.1"/>
    <property type="molecule type" value="Genomic_DNA"/>
</dbReference>
<comment type="caution">
    <text evidence="2">The sequence shown here is derived from an EMBL/GenBank/DDBJ whole genome shotgun (WGS) entry which is preliminary data.</text>
</comment>
<sequence>MDEVPNKGGKFWMSMLGSLPYLQLLWYWNHLKRKKSIRYLFQVVFFLYLNLMVLFVDHANNNLDQSNETNNLKGKELQQRILLHELEPFSLGALHELVSLVHDHINVADQTQLMQSTSVNDPVPHVKDEHQKTLTTELFQLEDDPVAKILWNLEPHTLQNVFLAMAVSFSSPISYKP</sequence>
<evidence type="ECO:0000256" key="1">
    <source>
        <dbReference type="SAM" id="Phobius"/>
    </source>
</evidence>
<gene>
    <name evidence="2" type="ORF">SLEP1_g1019</name>
</gene>
<accession>A0AAV5HJI1</accession>